<organism evidence="1 2">
    <name type="scientific">Escallonia herrerae</name>
    <dbReference type="NCBI Taxonomy" id="1293975"/>
    <lineage>
        <taxon>Eukaryota</taxon>
        <taxon>Viridiplantae</taxon>
        <taxon>Streptophyta</taxon>
        <taxon>Embryophyta</taxon>
        <taxon>Tracheophyta</taxon>
        <taxon>Spermatophyta</taxon>
        <taxon>Magnoliopsida</taxon>
        <taxon>eudicotyledons</taxon>
        <taxon>Gunneridae</taxon>
        <taxon>Pentapetalae</taxon>
        <taxon>asterids</taxon>
        <taxon>campanulids</taxon>
        <taxon>Escalloniales</taxon>
        <taxon>Escalloniaceae</taxon>
        <taxon>Escallonia</taxon>
    </lineage>
</organism>
<name>A0AA89B712_9ASTE</name>
<evidence type="ECO:0000313" key="1">
    <source>
        <dbReference type="EMBL" id="KAK3023251.1"/>
    </source>
</evidence>
<sequence length="134" mass="13032">MAGQPGGVAFGGEAGPSVVDGGMICGDGEVGDFGGMVGAPGWVGVGGLLCDGGNALVACLDVVMMLLVAKLDPQDESALAACCDVAVRLLAASLDHQDVLALVACQALVAMLLVALLGHQDALVVACGDVVAAE</sequence>
<proteinExistence type="predicted"/>
<dbReference type="AlphaFoldDB" id="A0AA89B712"/>
<accession>A0AA89B712</accession>
<dbReference type="EMBL" id="JAVXUP010000666">
    <property type="protein sequence ID" value="KAK3023251.1"/>
    <property type="molecule type" value="Genomic_DNA"/>
</dbReference>
<reference evidence="1" key="1">
    <citation type="submission" date="2022-12" db="EMBL/GenBank/DDBJ databases">
        <title>Draft genome assemblies for two species of Escallonia (Escalloniales).</title>
        <authorList>
            <person name="Chanderbali A."/>
            <person name="Dervinis C."/>
            <person name="Anghel I."/>
            <person name="Soltis D."/>
            <person name="Soltis P."/>
            <person name="Zapata F."/>
        </authorList>
    </citation>
    <scope>NUCLEOTIDE SEQUENCE</scope>
    <source>
        <strain evidence="1">UCBG64.0493</strain>
        <tissue evidence="1">Leaf</tissue>
    </source>
</reference>
<keyword evidence="2" id="KW-1185">Reference proteome</keyword>
<dbReference type="Proteomes" id="UP001188597">
    <property type="component" value="Unassembled WGS sequence"/>
</dbReference>
<gene>
    <name evidence="1" type="ORF">RJ639_044417</name>
</gene>
<comment type="caution">
    <text evidence="1">The sequence shown here is derived from an EMBL/GenBank/DDBJ whole genome shotgun (WGS) entry which is preliminary data.</text>
</comment>
<evidence type="ECO:0000313" key="2">
    <source>
        <dbReference type="Proteomes" id="UP001188597"/>
    </source>
</evidence>
<protein>
    <submittedName>
        <fullName evidence="1">Uncharacterized protein</fullName>
    </submittedName>
</protein>